<dbReference type="Proteomes" id="UP000250235">
    <property type="component" value="Unassembled WGS sequence"/>
</dbReference>
<gene>
    <name evidence="1" type="ORF">F511_45434</name>
</gene>
<dbReference type="SUPFAM" id="SSF52047">
    <property type="entry name" value="RNI-like"/>
    <property type="match status" value="1"/>
</dbReference>
<accession>A0A2Z6ZX62</accession>
<proteinExistence type="predicted"/>
<dbReference type="Gene3D" id="3.80.10.10">
    <property type="entry name" value="Ribonuclease Inhibitor"/>
    <property type="match status" value="1"/>
</dbReference>
<evidence type="ECO:0000313" key="2">
    <source>
        <dbReference type="Proteomes" id="UP000250235"/>
    </source>
</evidence>
<dbReference type="EMBL" id="KV044299">
    <property type="protein sequence ID" value="KZV07084.1"/>
    <property type="molecule type" value="Genomic_DNA"/>
</dbReference>
<evidence type="ECO:0008006" key="3">
    <source>
        <dbReference type="Google" id="ProtNLM"/>
    </source>
</evidence>
<protein>
    <recommendedName>
        <fullName evidence="3">F-box protein SKIP19-like</fullName>
    </recommendedName>
</protein>
<dbReference type="PANTHER" id="PTHR38926">
    <property type="entry name" value="F-BOX DOMAIN CONTAINING PROTEIN, EXPRESSED"/>
    <property type="match status" value="1"/>
</dbReference>
<keyword evidence="2" id="KW-1185">Reference proteome</keyword>
<dbReference type="PANTHER" id="PTHR38926:SF82">
    <property type="entry name" value="F-BOX DOMAIN-CONTAINING PROTEIN"/>
    <property type="match status" value="1"/>
</dbReference>
<sequence>MKSISAEHIEAIGLCCPMLKSFTFNDRGYRFPLLEGNEYPMAIAKAMPALRHLCLFGNKMTNEGVEAILDGCPQLESLDLRQCFSVDLRGDLGSRCFQRLKELKYPGDSTSDYEWDAEIYDSENDDDYHSSNFSGGYSFDDYDDYTNPFNGEFYNDEFYNDEYLYWFCNEG</sequence>
<name>A0A2Z6ZX62_9LAMI</name>
<reference evidence="1 2" key="1">
    <citation type="journal article" date="2015" name="Proc. Natl. Acad. Sci. U.S.A.">
        <title>The resurrection genome of Boea hygrometrica: A blueprint for survival of dehydration.</title>
        <authorList>
            <person name="Xiao L."/>
            <person name="Yang G."/>
            <person name="Zhang L."/>
            <person name="Yang X."/>
            <person name="Zhao S."/>
            <person name="Ji Z."/>
            <person name="Zhou Q."/>
            <person name="Hu M."/>
            <person name="Wang Y."/>
            <person name="Chen M."/>
            <person name="Xu Y."/>
            <person name="Jin H."/>
            <person name="Xiao X."/>
            <person name="Hu G."/>
            <person name="Bao F."/>
            <person name="Hu Y."/>
            <person name="Wan P."/>
            <person name="Li L."/>
            <person name="Deng X."/>
            <person name="Kuang T."/>
            <person name="Xiang C."/>
            <person name="Zhu J.K."/>
            <person name="Oliver M.J."/>
            <person name="He Y."/>
        </authorList>
    </citation>
    <scope>NUCLEOTIDE SEQUENCE [LARGE SCALE GENOMIC DNA]</scope>
    <source>
        <strain evidence="2">cv. XS01</strain>
    </source>
</reference>
<organism evidence="1 2">
    <name type="scientific">Dorcoceras hygrometricum</name>
    <dbReference type="NCBI Taxonomy" id="472368"/>
    <lineage>
        <taxon>Eukaryota</taxon>
        <taxon>Viridiplantae</taxon>
        <taxon>Streptophyta</taxon>
        <taxon>Embryophyta</taxon>
        <taxon>Tracheophyta</taxon>
        <taxon>Spermatophyta</taxon>
        <taxon>Magnoliopsida</taxon>
        <taxon>eudicotyledons</taxon>
        <taxon>Gunneridae</taxon>
        <taxon>Pentapetalae</taxon>
        <taxon>asterids</taxon>
        <taxon>lamiids</taxon>
        <taxon>Lamiales</taxon>
        <taxon>Gesneriaceae</taxon>
        <taxon>Didymocarpoideae</taxon>
        <taxon>Trichosporeae</taxon>
        <taxon>Loxocarpinae</taxon>
        <taxon>Dorcoceras</taxon>
    </lineage>
</organism>
<dbReference type="OrthoDB" id="2095648at2759"/>
<dbReference type="AlphaFoldDB" id="A0A2Z6ZX62"/>
<evidence type="ECO:0000313" key="1">
    <source>
        <dbReference type="EMBL" id="KZV07084.1"/>
    </source>
</evidence>
<dbReference type="InterPro" id="IPR032675">
    <property type="entry name" value="LRR_dom_sf"/>
</dbReference>